<dbReference type="EMBL" id="LHPF02000011">
    <property type="protein sequence ID" value="PSC72194.1"/>
    <property type="molecule type" value="Genomic_DNA"/>
</dbReference>
<dbReference type="GO" id="GO:0005786">
    <property type="term" value="C:signal recognition particle, endoplasmic reticulum targeting"/>
    <property type="evidence" value="ECO:0007669"/>
    <property type="project" value="UniProtKB-KW"/>
</dbReference>
<dbReference type="PANTHER" id="PTHR17453:SF0">
    <property type="entry name" value="SIGNAL RECOGNITION PARTICLE 19 KDA PROTEIN"/>
    <property type="match status" value="1"/>
</dbReference>
<dbReference type="InterPro" id="IPR036521">
    <property type="entry name" value="SRP19-like_sf"/>
</dbReference>
<gene>
    <name evidence="6" type="ORF">C2E20_4601</name>
</gene>
<evidence type="ECO:0000256" key="4">
    <source>
        <dbReference type="ARBA" id="ARBA00023274"/>
    </source>
</evidence>
<evidence type="ECO:0000256" key="1">
    <source>
        <dbReference type="ARBA" id="ARBA00004496"/>
    </source>
</evidence>
<reference evidence="6 7" key="1">
    <citation type="journal article" date="2018" name="Plant J.">
        <title>Genome sequences of Chlorella sorokiniana UTEX 1602 and Micractinium conductrix SAG 241.80: implications to maltose excretion by a green alga.</title>
        <authorList>
            <person name="Arriola M.B."/>
            <person name="Velmurugan N."/>
            <person name="Zhang Y."/>
            <person name="Plunkett M.H."/>
            <person name="Hondzo H."/>
            <person name="Barney B.M."/>
        </authorList>
    </citation>
    <scope>NUCLEOTIDE SEQUENCE [LARGE SCALE GENOMIC DNA]</scope>
    <source>
        <strain evidence="6 7">SAG 241.80</strain>
    </source>
</reference>
<evidence type="ECO:0000256" key="5">
    <source>
        <dbReference type="SAM" id="MobiDB-lite"/>
    </source>
</evidence>
<dbReference type="AlphaFoldDB" id="A0A2P6VDL4"/>
<keyword evidence="7" id="KW-1185">Reference proteome</keyword>
<dbReference type="Proteomes" id="UP000239649">
    <property type="component" value="Unassembled WGS sequence"/>
</dbReference>
<comment type="caution">
    <text evidence="6">The sequence shown here is derived from an EMBL/GenBank/DDBJ whole genome shotgun (WGS) entry which is preliminary data.</text>
</comment>
<evidence type="ECO:0000256" key="3">
    <source>
        <dbReference type="ARBA" id="ARBA00023135"/>
    </source>
</evidence>
<evidence type="ECO:0000313" key="7">
    <source>
        <dbReference type="Proteomes" id="UP000239649"/>
    </source>
</evidence>
<sequence length="146" mass="16041">MSKLAHLDKRVIVYPNYLDNRKTVAQGRRIPKELACEAPNALEILECIQKGLNLEAEAEMKSYPRDWLVPGRVRVKLRNDDGSLCNPDIPTRRELLLKIANLVPRHPGRVNGRPAAVAAAVAKQQEKAGGSGGGSSAQQKKKGKKK</sequence>
<keyword evidence="4" id="KW-0687">Ribonucleoprotein</keyword>
<comment type="subcellular location">
    <subcellularLocation>
        <location evidence="1">Cytoplasm</location>
    </subcellularLocation>
</comment>
<dbReference type="InterPro" id="IPR002778">
    <property type="entry name" value="Signal_recog_particle_SRP19"/>
</dbReference>
<evidence type="ECO:0000256" key="2">
    <source>
        <dbReference type="ARBA" id="ARBA00022490"/>
    </source>
</evidence>
<organism evidence="6 7">
    <name type="scientific">Micractinium conductrix</name>
    <dbReference type="NCBI Taxonomy" id="554055"/>
    <lineage>
        <taxon>Eukaryota</taxon>
        <taxon>Viridiplantae</taxon>
        <taxon>Chlorophyta</taxon>
        <taxon>core chlorophytes</taxon>
        <taxon>Trebouxiophyceae</taxon>
        <taxon>Chlorellales</taxon>
        <taxon>Chlorellaceae</taxon>
        <taxon>Chlorella clade</taxon>
        <taxon>Micractinium</taxon>
    </lineage>
</organism>
<dbReference type="STRING" id="554055.A0A2P6VDL4"/>
<dbReference type="GO" id="GO:0006617">
    <property type="term" value="P:SRP-dependent cotranslational protein targeting to membrane, signal sequence recognition"/>
    <property type="evidence" value="ECO:0007669"/>
    <property type="project" value="TreeGrafter"/>
</dbReference>
<dbReference type="OrthoDB" id="2190947at2759"/>
<proteinExistence type="predicted"/>
<dbReference type="Gene3D" id="3.30.56.30">
    <property type="entry name" value="Signal recognition particle, SRP19-like subunit"/>
    <property type="match status" value="1"/>
</dbReference>
<accession>A0A2P6VDL4</accession>
<name>A0A2P6VDL4_9CHLO</name>
<dbReference type="SUPFAM" id="SSF69695">
    <property type="entry name" value="SRP19"/>
    <property type="match status" value="1"/>
</dbReference>
<protein>
    <submittedName>
        <fullName evidence="6">Signal recognition particle 19 kDa -like</fullName>
    </submittedName>
</protein>
<evidence type="ECO:0000313" key="6">
    <source>
        <dbReference type="EMBL" id="PSC72194.1"/>
    </source>
</evidence>
<keyword evidence="2" id="KW-0963">Cytoplasm</keyword>
<dbReference type="GO" id="GO:0008312">
    <property type="term" value="F:7S RNA binding"/>
    <property type="evidence" value="ECO:0007669"/>
    <property type="project" value="InterPro"/>
</dbReference>
<dbReference type="PANTHER" id="PTHR17453">
    <property type="entry name" value="SIGNAL RECOGNITION PARTICLE 19 KD PROTEIN"/>
    <property type="match status" value="1"/>
</dbReference>
<dbReference type="Pfam" id="PF01922">
    <property type="entry name" value="SRP19"/>
    <property type="match status" value="1"/>
</dbReference>
<feature type="region of interest" description="Disordered" evidence="5">
    <location>
        <begin position="116"/>
        <end position="146"/>
    </location>
</feature>
<keyword evidence="3" id="KW-0733">Signal recognition particle</keyword>